<dbReference type="AlphaFoldDB" id="A0ABD6A4X4"/>
<feature type="domain" description="HVO-0513-like N-terminal" evidence="4">
    <location>
        <begin position="16"/>
        <end position="150"/>
    </location>
</feature>
<gene>
    <name evidence="5" type="ORF">ACFQPE_01315</name>
</gene>
<dbReference type="PANTHER" id="PTHR34236:SF1">
    <property type="entry name" value="DIMETHYL SULFOXIDE REDUCTASE TRANSCRIPTIONAL ACTIVATOR"/>
    <property type="match status" value="1"/>
</dbReference>
<evidence type="ECO:0000313" key="6">
    <source>
        <dbReference type="Proteomes" id="UP001596547"/>
    </source>
</evidence>
<dbReference type="InterPro" id="IPR036388">
    <property type="entry name" value="WH-like_DNA-bd_sf"/>
</dbReference>
<evidence type="ECO:0000259" key="3">
    <source>
        <dbReference type="Pfam" id="PF04967"/>
    </source>
</evidence>
<dbReference type="GeneID" id="79314400"/>
<evidence type="ECO:0000259" key="4">
    <source>
        <dbReference type="Pfam" id="PF24278"/>
    </source>
</evidence>
<dbReference type="PANTHER" id="PTHR34236">
    <property type="entry name" value="DIMETHYL SULFOXIDE REDUCTASE TRANSCRIPTIONAL ACTIVATOR"/>
    <property type="match status" value="1"/>
</dbReference>
<keyword evidence="1" id="KW-0805">Transcription regulation</keyword>
<dbReference type="InterPro" id="IPR007050">
    <property type="entry name" value="HTH_bacterioopsin"/>
</dbReference>
<reference evidence="5 6" key="1">
    <citation type="journal article" date="2019" name="Int. J. Syst. Evol. Microbiol.">
        <title>The Global Catalogue of Microorganisms (GCM) 10K type strain sequencing project: providing services to taxonomists for standard genome sequencing and annotation.</title>
        <authorList>
            <consortium name="The Broad Institute Genomics Platform"/>
            <consortium name="The Broad Institute Genome Sequencing Center for Infectious Disease"/>
            <person name="Wu L."/>
            <person name="Ma J."/>
        </authorList>
    </citation>
    <scope>NUCLEOTIDE SEQUENCE [LARGE SCALE GENOMIC DNA]</scope>
    <source>
        <strain evidence="5 6">PSR21</strain>
    </source>
</reference>
<sequence length="217" mass="23694">MKYATVTLTLPDGGVHPVGAAIADLEGVTREGLLHVNALFDGNGVLVYRLSGDVSPLGPMLDDHPDVISYDLVDEPDDGHYCYVYVKPGHPAGTLMYLVEKYALILDPPLEFLGNGRLRVTVAGRPEMLRKAFEQFPDDVVIDVEQAGEYVPGHAQLLAALTDRQREVLETAVQLGYYDIPRRATHASIARELDCASSTIDEHLRKAEARLFGALVG</sequence>
<dbReference type="Gene3D" id="1.10.10.10">
    <property type="entry name" value="Winged helix-like DNA-binding domain superfamily/Winged helix DNA-binding domain"/>
    <property type="match status" value="1"/>
</dbReference>
<feature type="domain" description="HTH bat-type" evidence="3">
    <location>
        <begin position="161"/>
        <end position="212"/>
    </location>
</feature>
<accession>A0ABD6A4X4</accession>
<evidence type="ECO:0000256" key="2">
    <source>
        <dbReference type="ARBA" id="ARBA00023163"/>
    </source>
</evidence>
<keyword evidence="2" id="KW-0804">Transcription</keyword>
<dbReference type="InterPro" id="IPR056493">
    <property type="entry name" value="HVO_0513_N"/>
</dbReference>
<dbReference type="Pfam" id="PF04967">
    <property type="entry name" value="HTH_10"/>
    <property type="match status" value="1"/>
</dbReference>
<keyword evidence="6" id="KW-1185">Reference proteome</keyword>
<dbReference type="EMBL" id="JBHTBF010000001">
    <property type="protein sequence ID" value="MFC7315435.1"/>
    <property type="molecule type" value="Genomic_DNA"/>
</dbReference>
<dbReference type="RefSeq" id="WP_276304834.1">
    <property type="nucleotide sequence ID" value="NZ_CP119992.1"/>
</dbReference>
<proteinExistence type="predicted"/>
<protein>
    <submittedName>
        <fullName evidence="5">Helix-turn-helix domain-containing protein</fullName>
    </submittedName>
</protein>
<name>A0ABD6A4X4_9EURY</name>
<dbReference type="Pfam" id="PF24278">
    <property type="entry name" value="HVO_0513_N"/>
    <property type="match status" value="1"/>
</dbReference>
<evidence type="ECO:0000313" key="5">
    <source>
        <dbReference type="EMBL" id="MFC7315435.1"/>
    </source>
</evidence>
<comment type="caution">
    <text evidence="5">The sequence shown here is derived from an EMBL/GenBank/DDBJ whole genome shotgun (WGS) entry which is preliminary data.</text>
</comment>
<dbReference type="Proteomes" id="UP001596547">
    <property type="component" value="Unassembled WGS sequence"/>
</dbReference>
<organism evidence="5 6">
    <name type="scientific">Halomarina halobia</name>
    <dbReference type="NCBI Taxonomy" id="3033386"/>
    <lineage>
        <taxon>Archaea</taxon>
        <taxon>Methanobacteriati</taxon>
        <taxon>Methanobacteriota</taxon>
        <taxon>Stenosarchaea group</taxon>
        <taxon>Halobacteria</taxon>
        <taxon>Halobacteriales</taxon>
        <taxon>Natronomonadaceae</taxon>
        <taxon>Halomarina</taxon>
    </lineage>
</organism>
<evidence type="ECO:0000256" key="1">
    <source>
        <dbReference type="ARBA" id="ARBA00023015"/>
    </source>
</evidence>